<keyword evidence="2" id="KW-1185">Reference proteome</keyword>
<proteinExistence type="predicted"/>
<protein>
    <submittedName>
        <fullName evidence="1">p123</fullName>
    </submittedName>
</protein>
<dbReference type="EMBL" id="CP010899">
    <property type="protein sequence ID" value="ALA96949.1"/>
    <property type="molecule type" value="Genomic_DNA"/>
</dbReference>
<name>A0A0K2JEE0_SPIKU</name>
<sequence length="960" mass="111275">MQVPNINSIFKNLNERIMDNSVRSDLTKLDIDIKSNYFFFPFIIKTGLVNITDKGFQPNNGVPQNFTQMSQIFTGKEGIIAQWKNAIKIRSRAIPDIWNYDFFKKNKDWFTYSINEFKNSLTDKVSYLYITSTEKIYLWDATKQVFINKDNPDNNYPVNDIWEKINNENGFNVYVINLQKINKALDNFAIKRKFKGDAYKCHIVNINDTVEFSKLVGEEYFGEYNAWYLDRTITIETTYNFQREDFLRFYLVPLQSDKEDVDDNLLMFISNAQPKYNDLNELVYWNVTFSYVKDYINTTGQTIQQFVQFSAAGEGYVIPKIIWDDLGIPKDYEINEKFTGDNGIKSIQLTLLGNNAFSAPVIFGRPIENLGKWNEKVYPQRRLFIDDLKMPVADSLTKSSKPLTTYLLTNGIPAINGQYDNWLKRKQGQTNQEIKKNYEGYLNTNRDLTKATNLNNLTIKDVALNYKGNGVINRDYDVRANGYFKYNFDIGHNKINPSKNRGQLKDMLNLFSVMNNHIISLPIDVTESIAWTQRDIPVVGKFLNAISLGIPIYWKEINKNTNNLYPNINNGIPLFIGKSNYTFYDESYWPIVESGGTQAKNQGNIPLDAFRYNTQDEVNDIIGASASNTSWAFTLTDKITASLWSKKTKKEFGKNYKISSVVIPEAFNSEDSIYLINEETVSLPTMESNNILTDIIGSGRYIIDAIGFYNLGKTAVRIYMFSDDIDIYDPYSIMSYFVSLQTTSLYNNSVRDWLTLYSLSYLDQYIDDDIVHEWPVKLPDPPPSINFYTVQINLSKANTELNTNIDYSKPIEKTYSQDIILFDFGTFGATNWKQVQDNYDSFTISTNSGKVRIWAYKEYINEPLGVNTEIKIKDINNSGFTVFEYLEEKDYPWIVRLSGYYFKTKIVFYNDGVKLKMRVLYELFVKNISYWVGKQLIQTNILGNFKIEINPIANIKLKEK</sequence>
<organism evidence="1 2">
    <name type="scientific">Spiroplasma kunkelii CR2-3x</name>
    <dbReference type="NCBI Taxonomy" id="273035"/>
    <lineage>
        <taxon>Bacteria</taxon>
        <taxon>Bacillati</taxon>
        <taxon>Mycoplasmatota</taxon>
        <taxon>Mollicutes</taxon>
        <taxon>Entomoplasmatales</taxon>
        <taxon>Spiroplasmataceae</taxon>
        <taxon>Spiroplasma</taxon>
    </lineage>
</organism>
<evidence type="ECO:0000313" key="1">
    <source>
        <dbReference type="EMBL" id="ALA96949.1"/>
    </source>
</evidence>
<gene>
    <name evidence="1" type="ORF">SKUN_0024</name>
</gene>
<dbReference type="PATRIC" id="fig|273035.7.peg.25"/>
<evidence type="ECO:0000313" key="2">
    <source>
        <dbReference type="Proteomes" id="UP000062963"/>
    </source>
</evidence>
<dbReference type="STRING" id="273035.SKUN_0024"/>
<reference evidence="1 2" key="1">
    <citation type="journal article" date="2015" name="Genome Announc.">
        <title>Complete Genome Sequence of Spiroplasma kunkelii Strain CR2-3x, Causal Agent of Corn Stunt Disease in Zea mays L.</title>
        <authorList>
            <person name="Davis R.E."/>
            <person name="Shao J."/>
            <person name="Dally E.L."/>
            <person name="Zhao Y."/>
            <person name="Gasparich G.E."/>
            <person name="Gaynor B.J."/>
            <person name="Athey J.C."/>
            <person name="Harrison N.A."/>
            <person name="Donofrio N."/>
        </authorList>
    </citation>
    <scope>NUCLEOTIDE SEQUENCE [LARGE SCALE GENOMIC DNA]</scope>
    <source>
        <strain evidence="1 2">CR2-3x</strain>
    </source>
</reference>
<dbReference type="OrthoDB" id="391170at2"/>
<accession>A0A0K2JEE0</accession>
<dbReference type="AlphaFoldDB" id="A0A0K2JEE0"/>
<dbReference type="RefSeq" id="WP_053390332.1">
    <property type="nucleotide sequence ID" value="NZ_CP010899.1"/>
</dbReference>
<dbReference type="Proteomes" id="UP000062963">
    <property type="component" value="Chromosome"/>
</dbReference>
<dbReference type="KEGG" id="skn:SKUN_0024"/>